<dbReference type="OrthoDB" id="3689934at2"/>
<dbReference type="Proteomes" id="UP000007842">
    <property type="component" value="Chromosome"/>
</dbReference>
<dbReference type="eggNOG" id="ENOG5030MG4">
    <property type="taxonomic scope" value="Bacteria"/>
</dbReference>
<dbReference type="AlphaFoldDB" id="G8WPJ7"/>
<evidence type="ECO:0000313" key="2">
    <source>
        <dbReference type="Proteomes" id="UP000007842"/>
    </source>
</evidence>
<dbReference type="PATRIC" id="fig|1003195.29.peg.2810"/>
<evidence type="ECO:0000313" key="1">
    <source>
        <dbReference type="EMBL" id="AEW95180.1"/>
    </source>
</evidence>
<dbReference type="EMBL" id="CP003219">
    <property type="protein sequence ID" value="AEW95180.1"/>
    <property type="molecule type" value="Genomic_DNA"/>
</dbReference>
<gene>
    <name evidence="1" type="ordered locus">SCATT_28090</name>
</gene>
<dbReference type="STRING" id="1003195.SCATT_28090"/>
<name>G8WPJ7_STREN</name>
<proteinExistence type="predicted"/>
<dbReference type="RefSeq" id="WP_014628009.1">
    <property type="nucleotide sequence ID" value="NC_016111.1"/>
</dbReference>
<keyword evidence="2" id="KW-1185">Reference proteome</keyword>
<sequence>MLWGRVSQNRGLDQLPEGAPQWKLVHPARQRETMLFLRCQVCVQSAKGVTTVQRPGRPGVLFLETAGPGLGQPIRTAQPPVCVEHAHEAAQRCRHLVRNGHVALLATRFHLHGVIGTPYTWAPTGVRALPGSDDPLPYGDSRLRWFLASQLVRELTEYQVVNLADLVPAA</sequence>
<reference evidence="2" key="1">
    <citation type="submission" date="2011-12" db="EMBL/GenBank/DDBJ databases">
        <title>Complete genome sequence of Streptomyces cattleya strain DSM 46488.</title>
        <authorList>
            <person name="Ou H.-Y."/>
            <person name="Li P."/>
            <person name="Zhao C."/>
            <person name="O'Hagan D."/>
            <person name="Deng Z."/>
        </authorList>
    </citation>
    <scope>NUCLEOTIDE SEQUENCE [LARGE SCALE GENOMIC DNA]</scope>
    <source>
        <strain evidence="2">ATCC 35852 / DSM 46488 / JCM 4925 / NBRC 14057 / NRRL 8057</strain>
    </source>
</reference>
<accession>G8WPJ7</accession>
<dbReference type="KEGG" id="scy:SCATT_28090"/>
<dbReference type="HOGENOM" id="CLU_096811_0_0_11"/>
<protein>
    <submittedName>
        <fullName evidence="1">Uncharacterized protein</fullName>
    </submittedName>
</protein>
<organism evidence="1 2">
    <name type="scientific">Streptantibioticus cattleyicolor (strain ATCC 35852 / DSM 46488 / JCM 4925 / NBRC 14057 / NRRL 8057)</name>
    <name type="common">Streptomyces cattleya</name>
    <dbReference type="NCBI Taxonomy" id="1003195"/>
    <lineage>
        <taxon>Bacteria</taxon>
        <taxon>Bacillati</taxon>
        <taxon>Actinomycetota</taxon>
        <taxon>Actinomycetes</taxon>
        <taxon>Kitasatosporales</taxon>
        <taxon>Streptomycetaceae</taxon>
        <taxon>Streptantibioticus</taxon>
    </lineage>
</organism>